<dbReference type="InterPro" id="IPR001278">
    <property type="entry name" value="Arg-tRNA-ligase"/>
</dbReference>
<dbReference type="InterPro" id="IPR014729">
    <property type="entry name" value="Rossmann-like_a/b/a_fold"/>
</dbReference>
<protein>
    <recommendedName>
        <fullName evidence="1">Probable arginine--tRNA ligase, mitochondrial</fullName>
    </recommendedName>
</protein>
<evidence type="ECO:0000256" key="3">
    <source>
        <dbReference type="RuleBase" id="RU363038"/>
    </source>
</evidence>
<proteinExistence type="inferred from homology"/>
<accession>A0ABV0RV43</accession>
<evidence type="ECO:0000313" key="6">
    <source>
        <dbReference type="EMBL" id="MEQ2211844.1"/>
    </source>
</evidence>
<evidence type="ECO:0000256" key="4">
    <source>
        <dbReference type="SAM" id="SignalP"/>
    </source>
</evidence>
<dbReference type="SUPFAM" id="SSF52374">
    <property type="entry name" value="Nucleotidylyl transferase"/>
    <property type="match status" value="1"/>
</dbReference>
<keyword evidence="3" id="KW-0067">ATP-binding</keyword>
<keyword evidence="3" id="KW-0648">Protein biosynthesis</keyword>
<dbReference type="Gene3D" id="3.40.50.620">
    <property type="entry name" value="HUPs"/>
    <property type="match status" value="1"/>
</dbReference>
<keyword evidence="3" id="KW-0030">Aminoacyl-tRNA synthetase</keyword>
<keyword evidence="3" id="KW-0547">Nucleotide-binding</keyword>
<comment type="similarity">
    <text evidence="3">Belongs to the class-I aminoacyl-tRNA synthetase family.</text>
</comment>
<evidence type="ECO:0000313" key="7">
    <source>
        <dbReference type="Proteomes" id="UP001434883"/>
    </source>
</evidence>
<keyword evidence="4" id="KW-0732">Signal</keyword>
<gene>
    <name evidence="6" type="ORF">XENOCAPTIV_018341</name>
</gene>
<comment type="function">
    <text evidence="2">Catalyzes the attachment of arginine to tRNA(Arg) in a two-step reaction: arginine is first activated by ATP to form Arg-AMP and then transferred to the acceptor end of tRNA(Arg).</text>
</comment>
<evidence type="ECO:0000256" key="2">
    <source>
        <dbReference type="ARBA" id="ARBA00049595"/>
    </source>
</evidence>
<reference evidence="6 7" key="1">
    <citation type="submission" date="2021-06" db="EMBL/GenBank/DDBJ databases">
        <authorList>
            <person name="Palmer J.M."/>
        </authorList>
    </citation>
    <scope>NUCLEOTIDE SEQUENCE [LARGE SCALE GENOMIC DNA]</scope>
    <source>
        <strain evidence="6 7">XC_2019</strain>
        <tissue evidence="6">Muscle</tissue>
    </source>
</reference>
<sequence length="113" mass="13605">MVFKVSFHVFVLQVYVQANKEAEHSEDMKHAAKDFFRQLERHESQAMSLWQQFREITVKEYQHIYKRLGIHFDVYSGESFYQVQTQEVVRELQSRCLLKISPYVKAFTCNCFD</sequence>
<feature type="signal peptide" evidence="4">
    <location>
        <begin position="1"/>
        <end position="18"/>
    </location>
</feature>
<keyword evidence="7" id="KW-1185">Reference proteome</keyword>
<dbReference type="Proteomes" id="UP001434883">
    <property type="component" value="Unassembled WGS sequence"/>
</dbReference>
<organism evidence="6 7">
    <name type="scientific">Xenoophorus captivus</name>
    <dbReference type="NCBI Taxonomy" id="1517983"/>
    <lineage>
        <taxon>Eukaryota</taxon>
        <taxon>Metazoa</taxon>
        <taxon>Chordata</taxon>
        <taxon>Craniata</taxon>
        <taxon>Vertebrata</taxon>
        <taxon>Euteleostomi</taxon>
        <taxon>Actinopterygii</taxon>
        <taxon>Neopterygii</taxon>
        <taxon>Teleostei</taxon>
        <taxon>Neoteleostei</taxon>
        <taxon>Acanthomorphata</taxon>
        <taxon>Ovalentaria</taxon>
        <taxon>Atherinomorphae</taxon>
        <taxon>Cyprinodontiformes</taxon>
        <taxon>Goodeidae</taxon>
        <taxon>Xenoophorus</taxon>
    </lineage>
</organism>
<feature type="chain" id="PRO_5045413876" description="Probable arginine--tRNA ligase, mitochondrial" evidence="4">
    <location>
        <begin position="19"/>
        <end position="113"/>
    </location>
</feature>
<dbReference type="PANTHER" id="PTHR11956">
    <property type="entry name" value="ARGINYL-TRNA SYNTHETASE"/>
    <property type="match status" value="1"/>
</dbReference>
<dbReference type="EMBL" id="JAHRIN010059200">
    <property type="protein sequence ID" value="MEQ2211844.1"/>
    <property type="molecule type" value="Genomic_DNA"/>
</dbReference>
<name>A0ABV0RV43_9TELE</name>
<feature type="domain" description="Arginyl-tRNA synthetase catalytic core" evidence="5">
    <location>
        <begin position="13"/>
        <end position="100"/>
    </location>
</feature>
<evidence type="ECO:0000256" key="1">
    <source>
        <dbReference type="ARBA" id="ARBA00039495"/>
    </source>
</evidence>
<comment type="caution">
    <text evidence="6">The sequence shown here is derived from an EMBL/GenBank/DDBJ whole genome shotgun (WGS) entry which is preliminary data.</text>
</comment>
<evidence type="ECO:0000259" key="5">
    <source>
        <dbReference type="Pfam" id="PF00750"/>
    </source>
</evidence>
<dbReference type="PANTHER" id="PTHR11956:SF11">
    <property type="entry name" value="ARGININE--TRNA LIGASE, MITOCHONDRIAL-RELATED"/>
    <property type="match status" value="1"/>
</dbReference>
<dbReference type="InterPro" id="IPR035684">
    <property type="entry name" value="ArgRS_core"/>
</dbReference>
<keyword evidence="3" id="KW-0436">Ligase</keyword>
<dbReference type="Pfam" id="PF00750">
    <property type="entry name" value="tRNA-synt_1d"/>
    <property type="match status" value="1"/>
</dbReference>